<keyword evidence="2" id="KW-1185">Reference proteome</keyword>
<name>A0A3N4JGU0_9PEZI</name>
<gene>
    <name evidence="1" type="ORF">L873DRAFT_1230719</name>
</gene>
<evidence type="ECO:0000313" key="1">
    <source>
        <dbReference type="EMBL" id="RPA96487.1"/>
    </source>
</evidence>
<dbReference type="EMBL" id="ML120414">
    <property type="protein sequence ID" value="RPA96487.1"/>
    <property type="molecule type" value="Genomic_DNA"/>
</dbReference>
<protein>
    <submittedName>
        <fullName evidence="1">Uncharacterized protein</fullName>
    </submittedName>
</protein>
<organism evidence="1 2">
    <name type="scientific">Choiromyces venosus 120613-1</name>
    <dbReference type="NCBI Taxonomy" id="1336337"/>
    <lineage>
        <taxon>Eukaryota</taxon>
        <taxon>Fungi</taxon>
        <taxon>Dikarya</taxon>
        <taxon>Ascomycota</taxon>
        <taxon>Pezizomycotina</taxon>
        <taxon>Pezizomycetes</taxon>
        <taxon>Pezizales</taxon>
        <taxon>Tuberaceae</taxon>
        <taxon>Choiromyces</taxon>
    </lineage>
</organism>
<accession>A0A3N4JGU0</accession>
<reference evidence="1 2" key="1">
    <citation type="journal article" date="2018" name="Nat. Ecol. Evol.">
        <title>Pezizomycetes genomes reveal the molecular basis of ectomycorrhizal truffle lifestyle.</title>
        <authorList>
            <person name="Murat C."/>
            <person name="Payen T."/>
            <person name="Noel B."/>
            <person name="Kuo A."/>
            <person name="Morin E."/>
            <person name="Chen J."/>
            <person name="Kohler A."/>
            <person name="Krizsan K."/>
            <person name="Balestrini R."/>
            <person name="Da Silva C."/>
            <person name="Montanini B."/>
            <person name="Hainaut M."/>
            <person name="Levati E."/>
            <person name="Barry K.W."/>
            <person name="Belfiori B."/>
            <person name="Cichocki N."/>
            <person name="Clum A."/>
            <person name="Dockter R.B."/>
            <person name="Fauchery L."/>
            <person name="Guy J."/>
            <person name="Iotti M."/>
            <person name="Le Tacon F."/>
            <person name="Lindquist E.A."/>
            <person name="Lipzen A."/>
            <person name="Malagnac F."/>
            <person name="Mello A."/>
            <person name="Molinier V."/>
            <person name="Miyauchi S."/>
            <person name="Poulain J."/>
            <person name="Riccioni C."/>
            <person name="Rubini A."/>
            <person name="Sitrit Y."/>
            <person name="Splivallo R."/>
            <person name="Traeger S."/>
            <person name="Wang M."/>
            <person name="Zifcakova L."/>
            <person name="Wipf D."/>
            <person name="Zambonelli A."/>
            <person name="Paolocci F."/>
            <person name="Nowrousian M."/>
            <person name="Ottonello S."/>
            <person name="Baldrian P."/>
            <person name="Spatafora J.W."/>
            <person name="Henrissat B."/>
            <person name="Nagy L.G."/>
            <person name="Aury J.M."/>
            <person name="Wincker P."/>
            <person name="Grigoriev I.V."/>
            <person name="Bonfante P."/>
            <person name="Martin F.M."/>
        </authorList>
    </citation>
    <scope>NUCLEOTIDE SEQUENCE [LARGE SCALE GENOMIC DNA]</scope>
    <source>
        <strain evidence="1 2">120613-1</strain>
    </source>
</reference>
<sequence>MIVLLDYVVGAFLSLSLSFSQQGQESFCLFFLLLLFCLGKRGLCFSPPPPSLPFPEKGIFDYIAFLLCTRYGSGDHTM</sequence>
<evidence type="ECO:0000313" key="2">
    <source>
        <dbReference type="Proteomes" id="UP000276215"/>
    </source>
</evidence>
<proteinExistence type="predicted"/>
<dbReference type="Proteomes" id="UP000276215">
    <property type="component" value="Unassembled WGS sequence"/>
</dbReference>
<dbReference type="AlphaFoldDB" id="A0A3N4JGU0"/>